<dbReference type="GO" id="GO:0016779">
    <property type="term" value="F:nucleotidyltransferase activity"/>
    <property type="evidence" value="ECO:0007669"/>
    <property type="project" value="UniProtKB-ARBA"/>
</dbReference>
<dbReference type="Pfam" id="PF13562">
    <property type="entry name" value="NTP_transf_4"/>
    <property type="match status" value="1"/>
</dbReference>
<evidence type="ECO:0000256" key="2">
    <source>
        <dbReference type="ARBA" id="ARBA00023315"/>
    </source>
</evidence>
<name>A0A1M6YK52_9BACT</name>
<keyword evidence="4" id="KW-1185">Reference proteome</keyword>
<dbReference type="InterPro" id="IPR011004">
    <property type="entry name" value="Trimer_LpxA-like_sf"/>
</dbReference>
<keyword evidence="1 3" id="KW-0808">Transferase</keyword>
<dbReference type="InterPro" id="IPR050065">
    <property type="entry name" value="GlmU-like"/>
</dbReference>
<dbReference type="NCBIfam" id="TIGR03991">
    <property type="entry name" value="alt_bact_glmU"/>
    <property type="match status" value="1"/>
</dbReference>
<accession>A0A1M6YK52</accession>
<dbReference type="AlphaFoldDB" id="A0A1M6YK52"/>
<dbReference type="Proteomes" id="UP000184420">
    <property type="component" value="Unassembled WGS sequence"/>
</dbReference>
<dbReference type="OrthoDB" id="9784832at2"/>
<reference evidence="3 4" key="1">
    <citation type="submission" date="2016-11" db="EMBL/GenBank/DDBJ databases">
        <authorList>
            <person name="Jaros S."/>
            <person name="Januszkiewicz K."/>
            <person name="Wedrychowicz H."/>
        </authorList>
    </citation>
    <scope>NUCLEOTIDE SEQUENCE [LARGE SCALE GENOMIC DNA]</scope>
    <source>
        <strain evidence="3 4">DSM 27406</strain>
    </source>
</reference>
<dbReference type="SUPFAM" id="SSF51161">
    <property type="entry name" value="Trimeric LpxA-like enzymes"/>
    <property type="match status" value="1"/>
</dbReference>
<keyword evidence="2" id="KW-0012">Acyltransferase</keyword>
<dbReference type="InterPro" id="IPR023917">
    <property type="entry name" value="Bifunctiontional_GlmU_bac-type"/>
</dbReference>
<protein>
    <submittedName>
        <fullName evidence="3">UDP-N-acetylglucosamine diphosphorylase/glucosamine-1-phosphate N-acetyltransferase</fullName>
    </submittedName>
</protein>
<sequence>MERNFILFDTPVRDLLFPFTHTRPIAACRVGILTIQEKWEKWLGAGISHFTVQHLQEKFPLHQGTTDTTNILISGHLLPDEPLVAAIMALKADEELYHDNHLIAKVVRGKEVHLLQANARKNYTGKVLGIHKPWDIFALNDQAIRDDYRLLTNGRVSEPLPAGNQVINAEQVFIEPGASVQCSVLNAATGPIYIGRDAVIMEGSLVRGPFAMGERSVLKMGSKVYGATTLGPHCIGGGEIKNVVMFGYSNKSHEGYLGDAVLGEWCNLGGGTNSSNMKNNASGVRVWMEAKNEAEVAGLKCGVLMGDYSRTGIGTNLNTGTVVGVSCNIFGGVMPPKYLPSFSWAQGDMVSRYRGEEALKDAAAWMKLKGRELTAADAAILQGLHQRSDRTEL</sequence>
<dbReference type="STRING" id="1419482.SAMN05444266_102357"/>
<proteinExistence type="predicted"/>
<dbReference type="PANTHER" id="PTHR43584">
    <property type="entry name" value="NUCLEOTIDYL TRANSFERASE"/>
    <property type="match status" value="1"/>
</dbReference>
<gene>
    <name evidence="3" type="ORF">SAMN05444266_102357</name>
</gene>
<dbReference type="Gene3D" id="2.160.10.10">
    <property type="entry name" value="Hexapeptide repeat proteins"/>
    <property type="match status" value="1"/>
</dbReference>
<evidence type="ECO:0000313" key="4">
    <source>
        <dbReference type="Proteomes" id="UP000184420"/>
    </source>
</evidence>
<evidence type="ECO:0000256" key="1">
    <source>
        <dbReference type="ARBA" id="ARBA00022679"/>
    </source>
</evidence>
<dbReference type="GO" id="GO:0016746">
    <property type="term" value="F:acyltransferase activity"/>
    <property type="evidence" value="ECO:0007669"/>
    <property type="project" value="UniProtKB-KW"/>
</dbReference>
<organism evidence="3 4">
    <name type="scientific">Chitinophaga jiangningensis</name>
    <dbReference type="NCBI Taxonomy" id="1419482"/>
    <lineage>
        <taxon>Bacteria</taxon>
        <taxon>Pseudomonadati</taxon>
        <taxon>Bacteroidota</taxon>
        <taxon>Chitinophagia</taxon>
        <taxon>Chitinophagales</taxon>
        <taxon>Chitinophagaceae</taxon>
        <taxon>Chitinophaga</taxon>
    </lineage>
</organism>
<dbReference type="RefSeq" id="WP_073079104.1">
    <property type="nucleotide sequence ID" value="NZ_FRBL01000002.1"/>
</dbReference>
<evidence type="ECO:0000313" key="3">
    <source>
        <dbReference type="EMBL" id="SHL18617.1"/>
    </source>
</evidence>
<dbReference type="EMBL" id="FRBL01000002">
    <property type="protein sequence ID" value="SHL18617.1"/>
    <property type="molecule type" value="Genomic_DNA"/>
</dbReference>